<dbReference type="InterPro" id="IPR007069">
    <property type="entry name" value="Transposase_32"/>
</dbReference>
<reference evidence="2" key="2">
    <citation type="submission" date="2020-09" db="EMBL/GenBank/DDBJ databases">
        <authorList>
            <person name="Sun Q."/>
            <person name="Zhou Y."/>
        </authorList>
    </citation>
    <scope>NUCLEOTIDE SEQUENCE</scope>
    <source>
        <strain evidence="2">CGMCC 1.16134</strain>
    </source>
</reference>
<dbReference type="GO" id="GO:0003677">
    <property type="term" value="F:DNA binding"/>
    <property type="evidence" value="ECO:0007669"/>
    <property type="project" value="InterPro"/>
</dbReference>
<proteinExistence type="predicted"/>
<reference evidence="2" key="1">
    <citation type="journal article" date="2014" name="Int. J. Syst. Evol. Microbiol.">
        <title>Complete genome sequence of Corynebacterium casei LMG S-19264T (=DSM 44701T), isolated from a smear-ripened cheese.</title>
        <authorList>
            <consortium name="US DOE Joint Genome Institute (JGI-PGF)"/>
            <person name="Walter F."/>
            <person name="Albersmeier A."/>
            <person name="Kalinowski J."/>
            <person name="Ruckert C."/>
        </authorList>
    </citation>
    <scope>NUCLEOTIDE SEQUENCE</scope>
    <source>
        <strain evidence="2">CGMCC 1.16134</strain>
    </source>
</reference>
<dbReference type="GO" id="GO:0004803">
    <property type="term" value="F:transposase activity"/>
    <property type="evidence" value="ECO:0007669"/>
    <property type="project" value="InterPro"/>
</dbReference>
<sequence length="114" mass="12963">MHAPKQKGNVKNQLGYIGRYIKRPAIALMRIQSYDGEHVIYSYYDKKSGEEKSEQVTVEEFIARVIRHIPDEHLNRSGTTGVFPEAEETKQKARDLVAKRGQKVDCACAKIAQT</sequence>
<gene>
    <name evidence="2" type="ORF">GCM10010912_69650</name>
</gene>
<dbReference type="Proteomes" id="UP000637643">
    <property type="component" value="Unassembled WGS sequence"/>
</dbReference>
<protein>
    <recommendedName>
        <fullName evidence="1">Transposase IS801/IS1294 domain-containing protein</fullName>
    </recommendedName>
</protein>
<evidence type="ECO:0000259" key="1">
    <source>
        <dbReference type="Pfam" id="PF04986"/>
    </source>
</evidence>
<evidence type="ECO:0000313" key="2">
    <source>
        <dbReference type="EMBL" id="GGG15283.1"/>
    </source>
</evidence>
<keyword evidence="3" id="KW-1185">Reference proteome</keyword>
<dbReference type="GO" id="GO:0006313">
    <property type="term" value="P:DNA transposition"/>
    <property type="evidence" value="ECO:0007669"/>
    <property type="project" value="InterPro"/>
</dbReference>
<dbReference type="AlphaFoldDB" id="A0A917FZJ2"/>
<name>A0A917FZJ2_9BACL</name>
<dbReference type="Pfam" id="PF04986">
    <property type="entry name" value="Y2_Tnp"/>
    <property type="match status" value="1"/>
</dbReference>
<accession>A0A917FZJ2</accession>
<dbReference type="EMBL" id="BMKR01000088">
    <property type="protein sequence ID" value="GGG15283.1"/>
    <property type="molecule type" value="Genomic_DNA"/>
</dbReference>
<organism evidence="2 3">
    <name type="scientific">Paenibacillus albidus</name>
    <dbReference type="NCBI Taxonomy" id="2041023"/>
    <lineage>
        <taxon>Bacteria</taxon>
        <taxon>Bacillati</taxon>
        <taxon>Bacillota</taxon>
        <taxon>Bacilli</taxon>
        <taxon>Bacillales</taxon>
        <taxon>Paenibacillaceae</taxon>
        <taxon>Paenibacillus</taxon>
    </lineage>
</organism>
<comment type="caution">
    <text evidence="2">The sequence shown here is derived from an EMBL/GenBank/DDBJ whole genome shotgun (WGS) entry which is preliminary data.</text>
</comment>
<feature type="domain" description="Transposase IS801/IS1294" evidence="1">
    <location>
        <begin position="5"/>
        <end position="84"/>
    </location>
</feature>
<evidence type="ECO:0000313" key="3">
    <source>
        <dbReference type="Proteomes" id="UP000637643"/>
    </source>
</evidence>